<dbReference type="Pfam" id="PF00400">
    <property type="entry name" value="WD40"/>
    <property type="match status" value="1"/>
</dbReference>
<dbReference type="InterPro" id="IPR001680">
    <property type="entry name" value="WD40_rpt"/>
</dbReference>
<dbReference type="Gene3D" id="2.130.10.10">
    <property type="entry name" value="YVTN repeat-like/Quinoprotein amine dehydrogenase"/>
    <property type="match status" value="1"/>
</dbReference>
<dbReference type="InterPro" id="IPR015943">
    <property type="entry name" value="WD40/YVTN_repeat-like_dom_sf"/>
</dbReference>
<reference evidence="1" key="1">
    <citation type="submission" date="2015-11" db="EMBL/GenBank/DDBJ databases">
        <title>De novo transcriptome assembly of four potential Pierce s Disease insect vectors from Arizona vineyards.</title>
        <authorList>
            <person name="Tassone E.E."/>
        </authorList>
    </citation>
    <scope>NUCLEOTIDE SEQUENCE</scope>
</reference>
<evidence type="ECO:0000313" key="1">
    <source>
        <dbReference type="EMBL" id="JAS69942.1"/>
    </source>
</evidence>
<dbReference type="InterPro" id="IPR036322">
    <property type="entry name" value="WD40_repeat_dom_sf"/>
</dbReference>
<name>A0A1B6H5H8_9HEMI</name>
<accession>A0A1B6H5H8</accession>
<dbReference type="SUPFAM" id="SSF50978">
    <property type="entry name" value="WD40 repeat-like"/>
    <property type="match status" value="1"/>
</dbReference>
<dbReference type="AlphaFoldDB" id="A0A1B6H5H8"/>
<proteinExistence type="predicted"/>
<organism evidence="1">
    <name type="scientific">Homalodisca liturata</name>
    <dbReference type="NCBI Taxonomy" id="320908"/>
    <lineage>
        <taxon>Eukaryota</taxon>
        <taxon>Metazoa</taxon>
        <taxon>Ecdysozoa</taxon>
        <taxon>Arthropoda</taxon>
        <taxon>Hexapoda</taxon>
        <taxon>Insecta</taxon>
        <taxon>Pterygota</taxon>
        <taxon>Neoptera</taxon>
        <taxon>Paraneoptera</taxon>
        <taxon>Hemiptera</taxon>
        <taxon>Auchenorrhyncha</taxon>
        <taxon>Membracoidea</taxon>
        <taxon>Cicadellidae</taxon>
        <taxon>Cicadellinae</taxon>
        <taxon>Proconiini</taxon>
        <taxon>Homalodisca</taxon>
    </lineage>
</organism>
<feature type="non-terminal residue" evidence="1">
    <location>
        <position position="1"/>
    </location>
</feature>
<sequence>LRTATVKRHTDTVTDLSYHGSQVLSSSLDGSIFYQRKMRIADCGVLDAKFVDEKQFICSCTDNNIVVYENGNLRSYVGHRAAIRSLTYGKICISSSIDGYFGLLFNERAGGESTQYAFEMRDVGCSMHRQLENDRAIGYGLDEIAMFDLNTMEKTAVYDEPTFSLDTSTNIFAYSTKSKLNLRDLGSPDRV</sequence>
<protein>
    <submittedName>
        <fullName evidence="1">Uncharacterized protein</fullName>
    </submittedName>
</protein>
<gene>
    <name evidence="1" type="ORF">g.58263</name>
</gene>
<feature type="non-terminal residue" evidence="1">
    <location>
        <position position="191"/>
    </location>
</feature>
<dbReference type="EMBL" id="GECU01037764">
    <property type="protein sequence ID" value="JAS69942.1"/>
    <property type="molecule type" value="Transcribed_RNA"/>
</dbReference>